<accession>X1SS77</accession>
<sequence>WLEWADDRLDDIFSWSTIRSYIRSWLPDLEDAIDWWDRWWIKVGHEIDDWWDLKRYTVLHWLDDLEGWTITQINNAVENITQVVTNFYDYSQTTINNITEKITEVVNNFYDYSQTTINNITEKITQVITNIYDYTQTTINNFTEYISQFITNINDYTQTTINNFTEFITEVIDWDRVTSFLNDWWDDRLLDLQGLADSNLKTWFPFYDDLVSLWNDIAEFFINPLDWFKDRIEVWFWGGEE</sequence>
<evidence type="ECO:0000313" key="1">
    <source>
        <dbReference type="EMBL" id="GAI78210.1"/>
    </source>
</evidence>
<dbReference type="EMBL" id="BARW01009257">
    <property type="protein sequence ID" value="GAI78210.1"/>
    <property type="molecule type" value="Genomic_DNA"/>
</dbReference>
<dbReference type="Gene3D" id="1.20.120.20">
    <property type="entry name" value="Apolipoprotein"/>
    <property type="match status" value="1"/>
</dbReference>
<gene>
    <name evidence="1" type="ORF">S12H4_18688</name>
</gene>
<reference evidence="1" key="1">
    <citation type="journal article" date="2014" name="Front. Microbiol.">
        <title>High frequency of phylogenetically diverse reductive dehalogenase-homologous genes in deep subseafloor sedimentary metagenomes.</title>
        <authorList>
            <person name="Kawai M."/>
            <person name="Futagami T."/>
            <person name="Toyoda A."/>
            <person name="Takaki Y."/>
            <person name="Nishi S."/>
            <person name="Hori S."/>
            <person name="Arai W."/>
            <person name="Tsubouchi T."/>
            <person name="Morono Y."/>
            <person name="Uchiyama I."/>
            <person name="Ito T."/>
            <person name="Fujiyama A."/>
            <person name="Inagaki F."/>
            <person name="Takami H."/>
        </authorList>
    </citation>
    <scope>NUCLEOTIDE SEQUENCE</scope>
    <source>
        <strain evidence="1">Expedition CK06-06</strain>
    </source>
</reference>
<organism evidence="1">
    <name type="scientific">marine sediment metagenome</name>
    <dbReference type="NCBI Taxonomy" id="412755"/>
    <lineage>
        <taxon>unclassified sequences</taxon>
        <taxon>metagenomes</taxon>
        <taxon>ecological metagenomes</taxon>
    </lineage>
</organism>
<feature type="non-terminal residue" evidence="1">
    <location>
        <position position="1"/>
    </location>
</feature>
<name>X1SS77_9ZZZZ</name>
<proteinExistence type="predicted"/>
<comment type="caution">
    <text evidence="1">The sequence shown here is derived from an EMBL/GenBank/DDBJ whole genome shotgun (WGS) entry which is preliminary data.</text>
</comment>
<protein>
    <submittedName>
        <fullName evidence="1">Uncharacterized protein</fullName>
    </submittedName>
</protein>
<dbReference type="AlphaFoldDB" id="X1SS77"/>